<evidence type="ECO:0000256" key="10">
    <source>
        <dbReference type="ARBA" id="ARBA00022917"/>
    </source>
</evidence>
<evidence type="ECO:0000256" key="7">
    <source>
        <dbReference type="ARBA" id="ARBA00022741"/>
    </source>
</evidence>
<dbReference type="PROSITE" id="PS50862">
    <property type="entry name" value="AA_TRNA_LIGASE_II"/>
    <property type="match status" value="1"/>
</dbReference>
<protein>
    <recommendedName>
        <fullName evidence="3">phenylalanine--tRNA ligase</fullName>
        <ecNumber evidence="3">6.1.1.20</ecNumber>
    </recommendedName>
    <alternativeName>
        <fullName evidence="12">Phenylalanyl-tRNA synthetase alpha subunit</fullName>
    </alternativeName>
</protein>
<name>A0A165KBQ7_9BASI</name>
<evidence type="ECO:0000313" key="15">
    <source>
        <dbReference type="Proteomes" id="UP000076842"/>
    </source>
</evidence>
<evidence type="ECO:0000256" key="3">
    <source>
        <dbReference type="ARBA" id="ARBA00012814"/>
    </source>
</evidence>
<comment type="similarity">
    <text evidence="2">Belongs to the class-II aminoacyl-tRNA synthetase family. Phe-tRNA synthetase alpha subunit type 2 subfamily.</text>
</comment>
<dbReference type="NCBIfam" id="TIGR00468">
    <property type="entry name" value="pheS"/>
    <property type="match status" value="1"/>
</dbReference>
<dbReference type="InParanoid" id="A0A165KBQ7"/>
<dbReference type="AlphaFoldDB" id="A0A165KBQ7"/>
<dbReference type="EMBL" id="KV423914">
    <property type="protein sequence ID" value="KZT62933.1"/>
    <property type="molecule type" value="Genomic_DNA"/>
</dbReference>
<dbReference type="GO" id="GO:0046872">
    <property type="term" value="F:metal ion binding"/>
    <property type="evidence" value="ECO:0007669"/>
    <property type="project" value="UniProtKB-KW"/>
</dbReference>
<dbReference type="EC" id="6.1.1.20" evidence="3"/>
<dbReference type="InterPro" id="IPR006195">
    <property type="entry name" value="aa-tRNA-synth_II"/>
</dbReference>
<dbReference type="Gene3D" id="3.30.1370.240">
    <property type="match status" value="1"/>
</dbReference>
<dbReference type="GO" id="GO:0000049">
    <property type="term" value="F:tRNA binding"/>
    <property type="evidence" value="ECO:0007669"/>
    <property type="project" value="InterPro"/>
</dbReference>
<keyword evidence="7" id="KW-0547">Nucleotide-binding</keyword>
<dbReference type="Gene3D" id="3.30.930.10">
    <property type="entry name" value="Bira Bifunctional Protein, Domain 2"/>
    <property type="match status" value="1"/>
</dbReference>
<dbReference type="GO" id="GO:0005829">
    <property type="term" value="C:cytosol"/>
    <property type="evidence" value="ECO:0007669"/>
    <property type="project" value="TreeGrafter"/>
</dbReference>
<dbReference type="Proteomes" id="UP000076842">
    <property type="component" value="Unassembled WGS sequence"/>
</dbReference>
<dbReference type="GO" id="GO:0006432">
    <property type="term" value="P:phenylalanyl-tRNA aminoacylation"/>
    <property type="evidence" value="ECO:0007669"/>
    <property type="project" value="InterPro"/>
</dbReference>
<keyword evidence="4" id="KW-0963">Cytoplasm</keyword>
<evidence type="ECO:0000256" key="11">
    <source>
        <dbReference type="ARBA" id="ARBA00023146"/>
    </source>
</evidence>
<evidence type="ECO:0000256" key="5">
    <source>
        <dbReference type="ARBA" id="ARBA00022598"/>
    </source>
</evidence>
<reference evidence="14 15" key="1">
    <citation type="journal article" date="2016" name="Mol. Biol. Evol.">
        <title>Comparative Genomics of Early-Diverging Mushroom-Forming Fungi Provides Insights into the Origins of Lignocellulose Decay Capabilities.</title>
        <authorList>
            <person name="Nagy L.G."/>
            <person name="Riley R."/>
            <person name="Tritt A."/>
            <person name="Adam C."/>
            <person name="Daum C."/>
            <person name="Floudas D."/>
            <person name="Sun H."/>
            <person name="Yadav J.S."/>
            <person name="Pangilinan J."/>
            <person name="Larsson K.H."/>
            <person name="Matsuura K."/>
            <person name="Barry K."/>
            <person name="Labutti K."/>
            <person name="Kuo R."/>
            <person name="Ohm R.A."/>
            <person name="Bhattacharya S.S."/>
            <person name="Shirouzu T."/>
            <person name="Yoshinaga Y."/>
            <person name="Martin F.M."/>
            <person name="Grigoriev I.V."/>
            <person name="Hibbett D.S."/>
        </authorList>
    </citation>
    <scope>NUCLEOTIDE SEQUENCE [LARGE SCALE GENOMIC DNA]</scope>
    <source>
        <strain evidence="14 15">HHB12733</strain>
    </source>
</reference>
<evidence type="ECO:0000256" key="1">
    <source>
        <dbReference type="ARBA" id="ARBA00004496"/>
    </source>
</evidence>
<dbReference type="InterPro" id="IPR040725">
    <property type="entry name" value="PheRS_DBD3"/>
</dbReference>
<keyword evidence="5" id="KW-0436">Ligase</keyword>
<evidence type="ECO:0000313" key="14">
    <source>
        <dbReference type="EMBL" id="KZT62933.1"/>
    </source>
</evidence>
<keyword evidence="15" id="KW-1185">Reference proteome</keyword>
<sequence length="507" mass="56224">MDPSELQQLVVNTLAKDSVIPDTRKLVIPGAKGQATTAEDQNAVISALASLASRDIVSYEQHDTFTYFLTAEGAQIARDGSHEALVWAAVPAKGSEEVITIKQLQDQLGQTAKIGQGKAFKNGWVGKEGDKLFKLVSTIVDTTQEELNEVVKSGTLKGGEKAIAELRKRKLLEQKKSLWYSVKKGSAFTTDLRKPETDLTAEMLATGSWKNSNFKQYNFDADGTPTNGGALHPLMKVREEVKGIFFEMGFAEMPTDAFVESCFWNFDALYVPQQHPARETQDTFYVSSPAKALSPPKDYIDRVSAYHIHGSPDGASRGYQAPFSLDESHRLLLRTHTTAVSSRMLYALAQKSKKEGFKPAKLFSIDRVFRNEAVDATHLAEFHQVEGVVADRGLTLGDLIGFMQTFFAKMGLPNLRFKPAYNPYTEPSLEIFCWHPGLGKWVEIGNSGMFRPEMLEPMGFPPDVRVHGWGLGLERPTMIRYGITNIRSLVGHKVSIEGVEKSPAVRF</sequence>
<dbReference type="PANTHER" id="PTHR11538">
    <property type="entry name" value="PHENYLALANYL-TRNA SYNTHETASE"/>
    <property type="match status" value="1"/>
</dbReference>
<dbReference type="GO" id="GO:0005524">
    <property type="term" value="F:ATP binding"/>
    <property type="evidence" value="ECO:0007669"/>
    <property type="project" value="UniProtKB-KW"/>
</dbReference>
<evidence type="ECO:0000256" key="8">
    <source>
        <dbReference type="ARBA" id="ARBA00022840"/>
    </source>
</evidence>
<gene>
    <name evidence="14" type="ORF">CALCODRAFT_489471</name>
</gene>
<dbReference type="NCBIfam" id="NF003210">
    <property type="entry name" value="PRK04172.1"/>
    <property type="match status" value="1"/>
</dbReference>
<dbReference type="FunCoup" id="A0A165KBQ7">
    <property type="interactions" value="732"/>
</dbReference>
<dbReference type="PANTHER" id="PTHR11538:SF40">
    <property type="entry name" value="PHENYLALANINE--TRNA LIGASE ALPHA SUBUNIT"/>
    <property type="match status" value="1"/>
</dbReference>
<keyword evidence="10" id="KW-0648">Protein biosynthesis</keyword>
<comment type="subcellular location">
    <subcellularLocation>
        <location evidence="1">Cytoplasm</location>
    </subcellularLocation>
</comment>
<accession>A0A165KBQ7</accession>
<dbReference type="CDD" id="cd00496">
    <property type="entry name" value="PheRS_alpha_core"/>
    <property type="match status" value="1"/>
</dbReference>
<organism evidence="14 15">
    <name type="scientific">Calocera cornea HHB12733</name>
    <dbReference type="NCBI Taxonomy" id="1353952"/>
    <lineage>
        <taxon>Eukaryota</taxon>
        <taxon>Fungi</taxon>
        <taxon>Dikarya</taxon>
        <taxon>Basidiomycota</taxon>
        <taxon>Agaricomycotina</taxon>
        <taxon>Dacrymycetes</taxon>
        <taxon>Dacrymycetales</taxon>
        <taxon>Dacrymycetaceae</taxon>
        <taxon>Calocera</taxon>
    </lineage>
</organism>
<evidence type="ECO:0000256" key="6">
    <source>
        <dbReference type="ARBA" id="ARBA00022723"/>
    </source>
</evidence>
<evidence type="ECO:0000259" key="13">
    <source>
        <dbReference type="PROSITE" id="PS50862"/>
    </source>
</evidence>
<evidence type="ECO:0000256" key="12">
    <source>
        <dbReference type="ARBA" id="ARBA00030612"/>
    </source>
</evidence>
<dbReference type="STRING" id="1353952.A0A165KBQ7"/>
<keyword evidence="9" id="KW-0460">Magnesium</keyword>
<keyword evidence="6" id="KW-0479">Metal-binding</keyword>
<evidence type="ECO:0000256" key="9">
    <source>
        <dbReference type="ARBA" id="ARBA00022842"/>
    </source>
</evidence>
<dbReference type="InterPro" id="IPR004529">
    <property type="entry name" value="Phe-tRNA-synth_IIc_asu"/>
</dbReference>
<feature type="domain" description="Aminoacyl-transfer RNA synthetases class-II family profile" evidence="13">
    <location>
        <begin position="236"/>
        <end position="503"/>
    </location>
</feature>
<dbReference type="Gene3D" id="1.10.10.2320">
    <property type="match status" value="1"/>
</dbReference>
<dbReference type="Gene3D" id="1.10.10.2330">
    <property type="match status" value="1"/>
</dbReference>
<proteinExistence type="inferred from homology"/>
<keyword evidence="8" id="KW-0067">ATP-binding</keyword>
<dbReference type="GO" id="GO:0009328">
    <property type="term" value="C:phenylalanine-tRNA ligase complex"/>
    <property type="evidence" value="ECO:0007669"/>
    <property type="project" value="TreeGrafter"/>
</dbReference>
<dbReference type="InterPro" id="IPR002319">
    <property type="entry name" value="Phenylalanyl-tRNA_Synthase"/>
</dbReference>
<dbReference type="SUPFAM" id="SSF55681">
    <property type="entry name" value="Class II aaRS and biotin synthetases"/>
    <property type="match status" value="1"/>
</dbReference>
<dbReference type="InterPro" id="IPR045864">
    <property type="entry name" value="aa-tRNA-synth_II/BPL/LPL"/>
</dbReference>
<dbReference type="GO" id="GO:0004826">
    <property type="term" value="F:phenylalanine-tRNA ligase activity"/>
    <property type="evidence" value="ECO:0007669"/>
    <property type="project" value="UniProtKB-EC"/>
</dbReference>
<evidence type="ECO:0000256" key="2">
    <source>
        <dbReference type="ARBA" id="ARBA00006703"/>
    </source>
</evidence>
<evidence type="ECO:0000256" key="4">
    <source>
        <dbReference type="ARBA" id="ARBA00022490"/>
    </source>
</evidence>
<dbReference type="Pfam" id="PF18553">
    <property type="entry name" value="PheRS_DBD3"/>
    <property type="match status" value="1"/>
</dbReference>
<keyword evidence="11" id="KW-0030">Aminoacyl-tRNA synthetase</keyword>
<dbReference type="Pfam" id="PF01409">
    <property type="entry name" value="tRNA-synt_2d"/>
    <property type="match status" value="1"/>
</dbReference>
<dbReference type="OrthoDB" id="238316at2759"/>